<protein>
    <submittedName>
        <fullName evidence="1">Uncharacterized protein</fullName>
    </submittedName>
</protein>
<reference evidence="1 2" key="1">
    <citation type="submission" date="2017-12" db="EMBL/GenBank/DDBJ databases">
        <title>Phylogenetic diversity of female urinary microbiome.</title>
        <authorList>
            <person name="Thomas-White K."/>
            <person name="Wolfe A.J."/>
        </authorList>
    </citation>
    <scope>NUCLEOTIDE SEQUENCE [LARGE SCALE GENOMIC DNA]</scope>
    <source>
        <strain evidence="1 2">UMB0319</strain>
    </source>
</reference>
<dbReference type="GeneID" id="81708439"/>
<sequence length="98" mass="10683">MTHKTVTVSLSREPDPAKAINIGRVGLRERLLTWLFGPMRDVTVLVPGREVRDVTLRRVDEASCCGAECSDEELMAMADAVKRHPAGSKLHRTGGDAA</sequence>
<comment type="caution">
    <text evidence="1">The sequence shown here is derived from an EMBL/GenBank/DDBJ whole genome shotgun (WGS) entry which is preliminary data.</text>
</comment>
<organism evidence="1 2">
    <name type="scientific">Actinomyces urogenitalis</name>
    <dbReference type="NCBI Taxonomy" id="103621"/>
    <lineage>
        <taxon>Bacteria</taxon>
        <taxon>Bacillati</taxon>
        <taxon>Actinomycetota</taxon>
        <taxon>Actinomycetes</taxon>
        <taxon>Actinomycetales</taxon>
        <taxon>Actinomycetaceae</taxon>
        <taxon>Actinomyces</taxon>
    </lineage>
</organism>
<dbReference type="AlphaFoldDB" id="A0A2I1KTE3"/>
<accession>A0A2I1KTE3</accession>
<dbReference type="RefSeq" id="WP_101638108.1">
    <property type="nucleotide sequence ID" value="NZ_JBKUIE010000004.1"/>
</dbReference>
<gene>
    <name evidence="1" type="ORF">CYJ26_05780</name>
</gene>
<evidence type="ECO:0000313" key="2">
    <source>
        <dbReference type="Proteomes" id="UP000234778"/>
    </source>
</evidence>
<name>A0A2I1KTE3_9ACTO</name>
<evidence type="ECO:0000313" key="1">
    <source>
        <dbReference type="EMBL" id="PKY98891.1"/>
    </source>
</evidence>
<dbReference type="EMBL" id="PKHA01000004">
    <property type="protein sequence ID" value="PKY98891.1"/>
    <property type="molecule type" value="Genomic_DNA"/>
</dbReference>
<dbReference type="Proteomes" id="UP000234778">
    <property type="component" value="Unassembled WGS sequence"/>
</dbReference>
<proteinExistence type="predicted"/>